<dbReference type="NCBIfam" id="TIGR00229">
    <property type="entry name" value="sensory_box"/>
    <property type="match status" value="1"/>
</dbReference>
<dbReference type="EMBL" id="JBBHJZ010000003">
    <property type="protein sequence ID" value="MEJ5978066.1"/>
    <property type="molecule type" value="Genomic_DNA"/>
</dbReference>
<dbReference type="CDD" id="cd00130">
    <property type="entry name" value="PAS"/>
    <property type="match status" value="1"/>
</dbReference>
<dbReference type="InterPro" id="IPR011102">
    <property type="entry name" value="Sig_transdc_His_kinase_HWE"/>
</dbReference>
<accession>A0ABU8RZG3</accession>
<dbReference type="InterPro" id="IPR001610">
    <property type="entry name" value="PAC"/>
</dbReference>
<evidence type="ECO:0000256" key="7">
    <source>
        <dbReference type="ARBA" id="ARBA00022643"/>
    </source>
</evidence>
<evidence type="ECO:0000313" key="18">
    <source>
        <dbReference type="EMBL" id="MEJ5978066.1"/>
    </source>
</evidence>
<proteinExistence type="predicted"/>
<dbReference type="PANTHER" id="PTHR41523:SF8">
    <property type="entry name" value="ETHYLENE RESPONSE SENSOR PROTEIN"/>
    <property type="match status" value="1"/>
</dbReference>
<keyword evidence="10" id="KW-0547">Nucleotide-binding</keyword>
<reference evidence="18 19" key="1">
    <citation type="submission" date="2024-03" db="EMBL/GenBank/DDBJ databases">
        <authorList>
            <person name="Jo J.-H."/>
        </authorList>
    </citation>
    <scope>NUCLEOTIDE SEQUENCE [LARGE SCALE GENOMIC DNA]</scope>
    <source>
        <strain evidence="18 19">PS1R-30</strain>
    </source>
</reference>
<dbReference type="InterPro" id="IPR036890">
    <property type="entry name" value="HATPase_C_sf"/>
</dbReference>
<dbReference type="Pfam" id="PF07536">
    <property type="entry name" value="HWE_HK"/>
    <property type="match status" value="1"/>
</dbReference>
<evidence type="ECO:0000256" key="12">
    <source>
        <dbReference type="ARBA" id="ARBA00022840"/>
    </source>
</evidence>
<keyword evidence="15" id="KW-0675">Receptor</keyword>
<keyword evidence="4" id="KW-0597">Phosphoprotein</keyword>
<dbReference type="InterPro" id="IPR013655">
    <property type="entry name" value="PAS_fold_3"/>
</dbReference>
<evidence type="ECO:0000256" key="3">
    <source>
        <dbReference type="ARBA" id="ARBA00022543"/>
    </source>
</evidence>
<dbReference type="InterPro" id="IPR000700">
    <property type="entry name" value="PAS-assoc_C"/>
</dbReference>
<feature type="domain" description="PAS" evidence="16">
    <location>
        <begin position="183"/>
        <end position="253"/>
    </location>
</feature>
<evidence type="ECO:0000256" key="6">
    <source>
        <dbReference type="ARBA" id="ARBA00022630"/>
    </source>
</evidence>
<dbReference type="RefSeq" id="WP_339588010.1">
    <property type="nucleotide sequence ID" value="NZ_JBBHJZ010000003.1"/>
</dbReference>
<keyword evidence="13" id="KW-0157">Chromophore</keyword>
<dbReference type="EC" id="2.7.13.3" evidence="2"/>
<dbReference type="InterPro" id="IPR029016">
    <property type="entry name" value="GAF-like_dom_sf"/>
</dbReference>
<keyword evidence="3" id="KW-0600">Photoreceptor protein</keyword>
<gene>
    <name evidence="18" type="ORF">WG901_15550</name>
</gene>
<dbReference type="InterPro" id="IPR003018">
    <property type="entry name" value="GAF"/>
</dbReference>
<dbReference type="PANTHER" id="PTHR41523">
    <property type="entry name" value="TWO-COMPONENT SYSTEM SENSOR PROTEIN"/>
    <property type="match status" value="1"/>
</dbReference>
<dbReference type="SUPFAM" id="SSF55785">
    <property type="entry name" value="PYP-like sensor domain (PAS domain)"/>
    <property type="match status" value="1"/>
</dbReference>
<keyword evidence="11" id="KW-0418">Kinase</keyword>
<keyword evidence="8" id="KW-0808">Transferase</keyword>
<evidence type="ECO:0000256" key="2">
    <source>
        <dbReference type="ARBA" id="ARBA00012438"/>
    </source>
</evidence>
<dbReference type="Pfam" id="PF01590">
    <property type="entry name" value="GAF"/>
    <property type="match status" value="1"/>
</dbReference>
<keyword evidence="7" id="KW-0288">FMN</keyword>
<evidence type="ECO:0000313" key="19">
    <source>
        <dbReference type="Proteomes" id="UP001361239"/>
    </source>
</evidence>
<evidence type="ECO:0000259" key="17">
    <source>
        <dbReference type="PROSITE" id="PS50113"/>
    </source>
</evidence>
<keyword evidence="14" id="KW-0843">Virulence</keyword>
<keyword evidence="19" id="KW-1185">Reference proteome</keyword>
<dbReference type="Gene3D" id="3.30.450.20">
    <property type="entry name" value="PAS domain"/>
    <property type="match status" value="1"/>
</dbReference>
<keyword evidence="5" id="KW-0716">Sensory transduction</keyword>
<dbReference type="InterPro" id="IPR035965">
    <property type="entry name" value="PAS-like_dom_sf"/>
</dbReference>
<evidence type="ECO:0000256" key="1">
    <source>
        <dbReference type="ARBA" id="ARBA00000085"/>
    </source>
</evidence>
<keyword evidence="6" id="KW-0285">Flavoprotein</keyword>
<dbReference type="SUPFAM" id="SSF55874">
    <property type="entry name" value="ATPase domain of HSP90 chaperone/DNA topoisomerase II/histidine kinase"/>
    <property type="match status" value="1"/>
</dbReference>
<comment type="caution">
    <text evidence="18">The sequence shown here is derived from an EMBL/GenBank/DDBJ whole genome shotgun (WGS) entry which is preliminary data.</text>
</comment>
<keyword evidence="12" id="KW-0067">ATP-binding</keyword>
<name>A0ABU8RZG3_9SPHN</name>
<keyword evidence="9" id="KW-0677">Repeat</keyword>
<evidence type="ECO:0000256" key="10">
    <source>
        <dbReference type="ARBA" id="ARBA00022741"/>
    </source>
</evidence>
<dbReference type="SMART" id="SM00086">
    <property type="entry name" value="PAC"/>
    <property type="match status" value="1"/>
</dbReference>
<dbReference type="PROSITE" id="PS50112">
    <property type="entry name" value="PAS"/>
    <property type="match status" value="1"/>
</dbReference>
<sequence>MSENWATAGAEARRLAILRSYPVDRAGISEQLDRLAALAAKLCDTPIGLVSLVEADRQRFVGRSGMELTETAREHAFCDLGRLADFGMVVPDAREDARFNGNPLVTGAPGIRLYASQPLRSLEGAPLGTLCVIDTRPRPDLSQDQIEALRTLADAAMGLLERWRLDGRRKTEAARSKTTLYDLEQRFQILADVMPQMVWSSLSSGRSDYFNRLWCDYTGAPVERSLGDGWMRFLHPDDVDQVSATWQEAVRSGGSYDLEYRLRRADGVYHWMLVRGMPMRDEEGTVYRWLGTCTDIHDQKLAADQHALLTRELSHRIKNIFAVISGLITLSLRRNPTFEAVGGDLQKRVLALGRAHDFVRPHSEQSRSAHSHNSLFGMLESLLGAYQAAPGERVTVFGDDVRIDDRSATPLALFFHELATNAAKYGALAASDGHVTITVAPDGEDHVVLVWDEAGGPAVAPHPASGFGSHLIDMSITRQLGGTLRHDWRDEGLRVEARVPKTMMAR</sequence>
<dbReference type="SMART" id="SM00911">
    <property type="entry name" value="HWE_HK"/>
    <property type="match status" value="1"/>
</dbReference>
<dbReference type="Gene3D" id="3.30.565.10">
    <property type="entry name" value="Histidine kinase-like ATPase, C-terminal domain"/>
    <property type="match status" value="1"/>
</dbReference>
<dbReference type="SUPFAM" id="SSF55781">
    <property type="entry name" value="GAF domain-like"/>
    <property type="match status" value="1"/>
</dbReference>
<feature type="domain" description="PAC" evidence="17">
    <location>
        <begin position="256"/>
        <end position="308"/>
    </location>
</feature>
<dbReference type="Proteomes" id="UP001361239">
    <property type="component" value="Unassembled WGS sequence"/>
</dbReference>
<evidence type="ECO:0000256" key="13">
    <source>
        <dbReference type="ARBA" id="ARBA00022991"/>
    </source>
</evidence>
<evidence type="ECO:0000256" key="8">
    <source>
        <dbReference type="ARBA" id="ARBA00022679"/>
    </source>
</evidence>
<evidence type="ECO:0000259" key="16">
    <source>
        <dbReference type="PROSITE" id="PS50112"/>
    </source>
</evidence>
<dbReference type="InterPro" id="IPR000014">
    <property type="entry name" value="PAS"/>
</dbReference>
<protein>
    <recommendedName>
        <fullName evidence="2">histidine kinase</fullName>
        <ecNumber evidence="2">2.7.13.3</ecNumber>
    </recommendedName>
</protein>
<dbReference type="Gene3D" id="3.30.450.40">
    <property type="match status" value="1"/>
</dbReference>
<evidence type="ECO:0000256" key="15">
    <source>
        <dbReference type="ARBA" id="ARBA00023170"/>
    </source>
</evidence>
<dbReference type="Pfam" id="PF08447">
    <property type="entry name" value="PAS_3"/>
    <property type="match status" value="1"/>
</dbReference>
<organism evidence="18 19">
    <name type="scientific">Novosphingobium anseongense</name>
    <dbReference type="NCBI Taxonomy" id="3133436"/>
    <lineage>
        <taxon>Bacteria</taxon>
        <taxon>Pseudomonadati</taxon>
        <taxon>Pseudomonadota</taxon>
        <taxon>Alphaproteobacteria</taxon>
        <taxon>Sphingomonadales</taxon>
        <taxon>Sphingomonadaceae</taxon>
        <taxon>Novosphingobium</taxon>
    </lineage>
</organism>
<evidence type="ECO:0000256" key="9">
    <source>
        <dbReference type="ARBA" id="ARBA00022737"/>
    </source>
</evidence>
<comment type="catalytic activity">
    <reaction evidence="1">
        <text>ATP + protein L-histidine = ADP + protein N-phospho-L-histidine.</text>
        <dbReference type="EC" id="2.7.13.3"/>
    </reaction>
</comment>
<dbReference type="SMART" id="SM00091">
    <property type="entry name" value="PAS"/>
    <property type="match status" value="1"/>
</dbReference>
<evidence type="ECO:0000256" key="14">
    <source>
        <dbReference type="ARBA" id="ARBA00023026"/>
    </source>
</evidence>
<evidence type="ECO:0000256" key="4">
    <source>
        <dbReference type="ARBA" id="ARBA00022553"/>
    </source>
</evidence>
<evidence type="ECO:0000256" key="11">
    <source>
        <dbReference type="ARBA" id="ARBA00022777"/>
    </source>
</evidence>
<dbReference type="PROSITE" id="PS50113">
    <property type="entry name" value="PAC"/>
    <property type="match status" value="1"/>
</dbReference>
<evidence type="ECO:0000256" key="5">
    <source>
        <dbReference type="ARBA" id="ARBA00022606"/>
    </source>
</evidence>